<organism evidence="2 3">
    <name type="scientific">Microbacterium murale</name>
    <dbReference type="NCBI Taxonomy" id="1081040"/>
    <lineage>
        <taxon>Bacteria</taxon>
        <taxon>Bacillati</taxon>
        <taxon>Actinomycetota</taxon>
        <taxon>Actinomycetes</taxon>
        <taxon>Micrococcales</taxon>
        <taxon>Microbacteriaceae</taxon>
        <taxon>Microbacterium</taxon>
    </lineage>
</organism>
<protein>
    <recommendedName>
        <fullName evidence="4">Integral membrane protein</fullName>
    </recommendedName>
</protein>
<proteinExistence type="predicted"/>
<name>A0ABQ1RD42_9MICO</name>
<comment type="caution">
    <text evidence="2">The sequence shown here is derived from an EMBL/GenBank/DDBJ whole genome shotgun (WGS) entry which is preliminary data.</text>
</comment>
<dbReference type="EMBL" id="BMCM01000001">
    <property type="protein sequence ID" value="GGD64334.1"/>
    <property type="molecule type" value="Genomic_DNA"/>
</dbReference>
<evidence type="ECO:0008006" key="4">
    <source>
        <dbReference type="Google" id="ProtNLM"/>
    </source>
</evidence>
<keyword evidence="1" id="KW-0812">Transmembrane</keyword>
<feature type="transmembrane region" description="Helical" evidence="1">
    <location>
        <begin position="67"/>
        <end position="88"/>
    </location>
</feature>
<feature type="transmembrane region" description="Helical" evidence="1">
    <location>
        <begin position="95"/>
        <end position="113"/>
    </location>
</feature>
<evidence type="ECO:0000313" key="2">
    <source>
        <dbReference type="EMBL" id="GGD64334.1"/>
    </source>
</evidence>
<feature type="transmembrane region" description="Helical" evidence="1">
    <location>
        <begin position="20"/>
        <end position="42"/>
    </location>
</feature>
<feature type="transmembrane region" description="Helical" evidence="1">
    <location>
        <begin position="224"/>
        <end position="243"/>
    </location>
</feature>
<feature type="transmembrane region" description="Helical" evidence="1">
    <location>
        <begin position="185"/>
        <end position="204"/>
    </location>
</feature>
<feature type="transmembrane region" description="Helical" evidence="1">
    <location>
        <begin position="348"/>
        <end position="367"/>
    </location>
</feature>
<reference evidence="3" key="1">
    <citation type="journal article" date="2019" name="Int. J. Syst. Evol. Microbiol.">
        <title>The Global Catalogue of Microorganisms (GCM) 10K type strain sequencing project: providing services to taxonomists for standard genome sequencing and annotation.</title>
        <authorList>
            <consortium name="The Broad Institute Genomics Platform"/>
            <consortium name="The Broad Institute Genome Sequencing Center for Infectious Disease"/>
            <person name="Wu L."/>
            <person name="Ma J."/>
        </authorList>
    </citation>
    <scope>NUCLEOTIDE SEQUENCE [LARGE SCALE GENOMIC DNA]</scope>
    <source>
        <strain evidence="3">CCM 7640</strain>
    </source>
</reference>
<feature type="transmembrane region" description="Helical" evidence="1">
    <location>
        <begin position="263"/>
        <end position="285"/>
    </location>
</feature>
<feature type="transmembrane region" description="Helical" evidence="1">
    <location>
        <begin position="305"/>
        <end position="328"/>
    </location>
</feature>
<feature type="transmembrane region" description="Helical" evidence="1">
    <location>
        <begin position="145"/>
        <end position="165"/>
    </location>
</feature>
<sequence>MPVTAPRSYREVMNSRIRSLLTFVVVLCSAVLAFVGGIRLIAPGSLGWMEEVAPGLAGRVLPDAVDAALSLAVGLAGIAVGLLGYAAGRAGRTTALLRAATVVVSVAMILLTPGGLIPIAGYSFAVVVILGVVVMTVLLVRRHPWWGVVAIAAVAAIATWAIVGLNAADVASRFGPAFVEQLPGVLYAGAYLVASVGLIAGLVIGRSAHRGRLATWVLRHRTAITVAAACCALPYTIARASWLTPWPLLAPSSADLAAAPGTLFTGLSLGAAMLTGGLLTLGLILPWGRRFPRWMAGLGGRPVPVALAVVPASIVAALFTVGGVDMMLSVMEGTLSDGSIGQVLEFVFAFPFWLWGPLLALATWGYAMARREDAAPVVPREPGPLSRIAPRR</sequence>
<evidence type="ECO:0000313" key="3">
    <source>
        <dbReference type="Proteomes" id="UP000629365"/>
    </source>
</evidence>
<feature type="transmembrane region" description="Helical" evidence="1">
    <location>
        <begin position="119"/>
        <end position="140"/>
    </location>
</feature>
<gene>
    <name evidence="2" type="ORF">GCM10007269_04510</name>
</gene>
<keyword evidence="1" id="KW-0472">Membrane</keyword>
<evidence type="ECO:0000256" key="1">
    <source>
        <dbReference type="SAM" id="Phobius"/>
    </source>
</evidence>
<keyword evidence="1" id="KW-1133">Transmembrane helix</keyword>
<accession>A0ABQ1RD42</accession>
<dbReference type="Proteomes" id="UP000629365">
    <property type="component" value="Unassembled WGS sequence"/>
</dbReference>
<keyword evidence="3" id="KW-1185">Reference proteome</keyword>